<protein>
    <submittedName>
        <fullName evidence="1">Uncharacterized protein</fullName>
    </submittedName>
</protein>
<comment type="caution">
    <text evidence="1">The sequence shown here is derived from an EMBL/GenBank/DDBJ whole genome shotgun (WGS) entry which is preliminary data.</text>
</comment>
<sequence>ARLDDGTPTPGAGPLARHVAANAMAPMLPLFDLIATGGERVALYAGPGRVLRVELQQ</sequence>
<evidence type="ECO:0000313" key="1">
    <source>
        <dbReference type="EMBL" id="GAE50825.1"/>
    </source>
</evidence>
<reference evidence="1 2" key="1">
    <citation type="submission" date="2014-01" db="EMBL/GenBank/DDBJ databases">
        <title>Genome sequence and analysis of Xanthomonas arboricola pv. pruni.</title>
        <authorList>
            <person name="Fujikawa T."/>
            <person name="Nakazono-Nagaoka E."/>
        </authorList>
    </citation>
    <scope>NUCLEOTIDE SEQUENCE [LARGE SCALE GENOMIC DNA]</scope>
    <source>
        <strain evidence="2">MAFF 311562</strain>
    </source>
</reference>
<feature type="non-terminal residue" evidence="1">
    <location>
        <position position="1"/>
    </location>
</feature>
<dbReference type="AlphaFoldDB" id="W4S2J6"/>
<dbReference type="Proteomes" id="UP000019143">
    <property type="component" value="Unassembled WGS sequence"/>
</dbReference>
<proteinExistence type="predicted"/>
<accession>W4S2J6</accession>
<dbReference type="EMBL" id="BAVB01000275">
    <property type="protein sequence ID" value="GAE50825.1"/>
    <property type="molecule type" value="Genomic_DNA"/>
</dbReference>
<organism evidence="1 2">
    <name type="scientific">Xanthomonas arboricola pv. pruni str. MAFF 311562</name>
    <dbReference type="NCBI Taxonomy" id="1414836"/>
    <lineage>
        <taxon>Bacteria</taxon>
        <taxon>Pseudomonadati</taxon>
        <taxon>Pseudomonadota</taxon>
        <taxon>Gammaproteobacteria</taxon>
        <taxon>Lysobacterales</taxon>
        <taxon>Lysobacteraceae</taxon>
        <taxon>Xanthomonas</taxon>
    </lineage>
</organism>
<name>W4S2J6_9XANT</name>
<evidence type="ECO:0000313" key="2">
    <source>
        <dbReference type="Proteomes" id="UP000019143"/>
    </source>
</evidence>
<gene>
    <name evidence="1" type="ORF">XPU_2357</name>
</gene>